<name>A0AAD8G2M4_ACIOX</name>
<dbReference type="Proteomes" id="UP001230051">
    <property type="component" value="Unassembled WGS sequence"/>
</dbReference>
<organism evidence="1 2">
    <name type="scientific">Acipenser oxyrinchus oxyrinchus</name>
    <dbReference type="NCBI Taxonomy" id="40147"/>
    <lineage>
        <taxon>Eukaryota</taxon>
        <taxon>Metazoa</taxon>
        <taxon>Chordata</taxon>
        <taxon>Craniata</taxon>
        <taxon>Vertebrata</taxon>
        <taxon>Euteleostomi</taxon>
        <taxon>Actinopterygii</taxon>
        <taxon>Chondrostei</taxon>
        <taxon>Acipenseriformes</taxon>
        <taxon>Acipenseridae</taxon>
        <taxon>Acipenser</taxon>
    </lineage>
</organism>
<accession>A0AAD8G2M4</accession>
<evidence type="ECO:0000313" key="1">
    <source>
        <dbReference type="EMBL" id="KAK1166455.1"/>
    </source>
</evidence>
<dbReference type="SUPFAM" id="SSF56204">
    <property type="entry name" value="Hect, E3 ligase catalytic domain"/>
    <property type="match status" value="1"/>
</dbReference>
<feature type="non-terminal residue" evidence="1">
    <location>
        <position position="154"/>
    </location>
</feature>
<protein>
    <submittedName>
        <fullName evidence="1">G2/M phase-specific E3 ubiquitin-protein ligase-like</fullName>
    </submittedName>
</protein>
<dbReference type="GO" id="GO:0004842">
    <property type="term" value="F:ubiquitin-protein transferase activity"/>
    <property type="evidence" value="ECO:0007669"/>
    <property type="project" value="InterPro"/>
</dbReference>
<evidence type="ECO:0000313" key="2">
    <source>
        <dbReference type="Proteomes" id="UP001230051"/>
    </source>
</evidence>
<gene>
    <name evidence="1" type="ORF">AOXY_G13096</name>
</gene>
<comment type="caution">
    <text evidence="1">The sequence shown here is derived from an EMBL/GenBank/DDBJ whole genome shotgun (WGS) entry which is preliminary data.</text>
</comment>
<dbReference type="EMBL" id="JAGXEW010000011">
    <property type="protein sequence ID" value="KAK1166455.1"/>
    <property type="molecule type" value="Genomic_DNA"/>
</dbReference>
<keyword evidence="2" id="KW-1185">Reference proteome</keyword>
<proteinExistence type="predicted"/>
<dbReference type="InterPro" id="IPR035983">
    <property type="entry name" value="Hect_E3_ubiquitin_ligase"/>
</dbReference>
<dbReference type="AlphaFoldDB" id="A0AAD8G2M4"/>
<reference evidence="1" key="1">
    <citation type="submission" date="2022-02" db="EMBL/GenBank/DDBJ databases">
        <title>Atlantic sturgeon de novo genome assembly.</title>
        <authorList>
            <person name="Stock M."/>
            <person name="Klopp C."/>
            <person name="Guiguen Y."/>
            <person name="Cabau C."/>
            <person name="Parinello H."/>
            <person name="Santidrian Yebra-Pimentel E."/>
            <person name="Kuhl H."/>
            <person name="Dirks R.P."/>
            <person name="Guessner J."/>
            <person name="Wuertz S."/>
            <person name="Du K."/>
            <person name="Schartl M."/>
        </authorList>
    </citation>
    <scope>NUCLEOTIDE SEQUENCE</scope>
    <source>
        <strain evidence="1">STURGEONOMICS-FGT-2020</strain>
        <tissue evidence="1">Whole blood</tissue>
    </source>
</reference>
<sequence>VFFRTANMISQFTDGLNSSGNLWEVVKENVFAFQPIFTNMRKTITKTLFRSVFDIDWSAQGTKKREAEETGCMAAVWNMVNGKCFFFYDFLGADAIPPLGFPRRPSINFYEQVEDCRRMPRAPTCMMGIFLPKGLEDEDELKDLLTRAVRVCWF</sequence>